<keyword evidence="4 7" id="KW-0812">Transmembrane</keyword>
<dbReference type="Pfam" id="PF00892">
    <property type="entry name" value="EamA"/>
    <property type="match status" value="2"/>
</dbReference>
<reference evidence="9 10" key="1">
    <citation type="submission" date="2014-09" db="EMBL/GenBank/DDBJ databases">
        <authorList>
            <person name="Urmite Genomes Urmite Genomes"/>
        </authorList>
    </citation>
    <scope>NUCLEOTIDE SEQUENCE [LARGE SCALE GENOMIC DNA]</scope>
    <source>
        <strain evidence="9 10">ES2</strain>
    </source>
</reference>
<evidence type="ECO:0000256" key="2">
    <source>
        <dbReference type="ARBA" id="ARBA00007362"/>
    </source>
</evidence>
<keyword evidence="10" id="KW-1185">Reference proteome</keyword>
<keyword evidence="6 7" id="KW-0472">Membrane</keyword>
<protein>
    <submittedName>
        <fullName evidence="9">Putative inner membrane transporter yiJE</fullName>
    </submittedName>
</protein>
<proteinExistence type="inferred from homology"/>
<keyword evidence="3" id="KW-1003">Cell membrane</keyword>
<accession>A0A098EG68</accession>
<dbReference type="InterPro" id="IPR000620">
    <property type="entry name" value="EamA_dom"/>
</dbReference>
<evidence type="ECO:0000256" key="1">
    <source>
        <dbReference type="ARBA" id="ARBA00004651"/>
    </source>
</evidence>
<feature type="transmembrane region" description="Helical" evidence="7">
    <location>
        <begin position="181"/>
        <end position="201"/>
    </location>
</feature>
<feature type="transmembrane region" description="Helical" evidence="7">
    <location>
        <begin position="125"/>
        <end position="141"/>
    </location>
</feature>
<dbReference type="AlphaFoldDB" id="A0A098EG68"/>
<dbReference type="PANTHER" id="PTHR32322">
    <property type="entry name" value="INNER MEMBRANE TRANSPORTER"/>
    <property type="match status" value="1"/>
</dbReference>
<name>A0A098EG68_9BACL</name>
<feature type="transmembrane region" description="Helical" evidence="7">
    <location>
        <begin position="213"/>
        <end position="233"/>
    </location>
</feature>
<feature type="transmembrane region" description="Helical" evidence="7">
    <location>
        <begin position="67"/>
        <end position="84"/>
    </location>
</feature>
<feature type="transmembrane region" description="Helical" evidence="7">
    <location>
        <begin position="38"/>
        <end position="55"/>
    </location>
</feature>
<dbReference type="RefSeq" id="WP_052649700.1">
    <property type="nucleotide sequence ID" value="NZ_CCXS01000001.1"/>
</dbReference>
<organism evidence="9 10">
    <name type="scientific">Planococcus massiliensis</name>
    <dbReference type="NCBI Taxonomy" id="1499687"/>
    <lineage>
        <taxon>Bacteria</taxon>
        <taxon>Bacillati</taxon>
        <taxon>Bacillota</taxon>
        <taxon>Bacilli</taxon>
        <taxon>Bacillales</taxon>
        <taxon>Caryophanaceae</taxon>
        <taxon>Planococcus</taxon>
    </lineage>
</organism>
<dbReference type="InterPro" id="IPR050638">
    <property type="entry name" value="AA-Vitamin_Transporters"/>
</dbReference>
<evidence type="ECO:0000313" key="10">
    <source>
        <dbReference type="Proteomes" id="UP000043699"/>
    </source>
</evidence>
<dbReference type="OrthoDB" id="34284at2"/>
<evidence type="ECO:0000256" key="4">
    <source>
        <dbReference type="ARBA" id="ARBA00022692"/>
    </source>
</evidence>
<feature type="transmembrane region" description="Helical" evidence="7">
    <location>
        <begin position="96"/>
        <end position="116"/>
    </location>
</feature>
<comment type="subcellular location">
    <subcellularLocation>
        <location evidence="1">Cell membrane</location>
        <topology evidence="1">Multi-pass membrane protein</topology>
    </subcellularLocation>
</comment>
<evidence type="ECO:0000256" key="6">
    <source>
        <dbReference type="ARBA" id="ARBA00023136"/>
    </source>
</evidence>
<dbReference type="PANTHER" id="PTHR32322:SF18">
    <property type="entry name" value="S-ADENOSYLMETHIONINE_S-ADENOSYLHOMOCYSTEINE TRANSPORTER"/>
    <property type="match status" value="1"/>
</dbReference>
<keyword evidence="5 7" id="KW-1133">Transmembrane helix</keyword>
<evidence type="ECO:0000256" key="5">
    <source>
        <dbReference type="ARBA" id="ARBA00022989"/>
    </source>
</evidence>
<evidence type="ECO:0000259" key="8">
    <source>
        <dbReference type="Pfam" id="PF00892"/>
    </source>
</evidence>
<dbReference type="STRING" id="1499687.BN1080_00201"/>
<gene>
    <name evidence="9" type="primary">yijE_1</name>
    <name evidence="9" type="ORF">BN1080_00201</name>
</gene>
<evidence type="ECO:0000313" key="9">
    <source>
        <dbReference type="EMBL" id="CEG21294.1"/>
    </source>
</evidence>
<feature type="transmembrane region" description="Helical" evidence="7">
    <location>
        <begin position="245"/>
        <end position="264"/>
    </location>
</feature>
<comment type="similarity">
    <text evidence="2">Belongs to the EamA transporter family.</text>
</comment>
<dbReference type="Proteomes" id="UP000043699">
    <property type="component" value="Unassembled WGS sequence"/>
</dbReference>
<dbReference type="EMBL" id="CCXS01000001">
    <property type="protein sequence ID" value="CEG21294.1"/>
    <property type="molecule type" value="Genomic_DNA"/>
</dbReference>
<feature type="domain" description="EamA" evidence="8">
    <location>
        <begin position="150"/>
        <end position="287"/>
    </location>
</feature>
<feature type="transmembrane region" description="Helical" evidence="7">
    <location>
        <begin position="270"/>
        <end position="288"/>
    </location>
</feature>
<dbReference type="InterPro" id="IPR037185">
    <property type="entry name" value="EmrE-like"/>
</dbReference>
<evidence type="ECO:0000256" key="7">
    <source>
        <dbReference type="SAM" id="Phobius"/>
    </source>
</evidence>
<feature type="transmembrane region" description="Helical" evidence="7">
    <location>
        <begin position="9"/>
        <end position="32"/>
    </location>
</feature>
<feature type="domain" description="EamA" evidence="8">
    <location>
        <begin position="6"/>
        <end position="139"/>
    </location>
</feature>
<dbReference type="GO" id="GO:0005886">
    <property type="term" value="C:plasma membrane"/>
    <property type="evidence" value="ECO:0007669"/>
    <property type="project" value="UniProtKB-SubCell"/>
</dbReference>
<dbReference type="SUPFAM" id="SSF103481">
    <property type="entry name" value="Multidrug resistance efflux transporter EmrE"/>
    <property type="match status" value="2"/>
</dbReference>
<feature type="transmembrane region" description="Helical" evidence="7">
    <location>
        <begin position="147"/>
        <end position="169"/>
    </location>
</feature>
<evidence type="ECO:0000256" key="3">
    <source>
        <dbReference type="ARBA" id="ARBA00022475"/>
    </source>
</evidence>
<sequence>MKQTLIGSFYLILASSIWGGMYVVVKVVVAVIPPLELVWMRYLIALAALVIIGLVTRQNWRISRRHVGIIIVISIVGYVISIVTQETGTMLSTAQMGAIITATTPAFMVLFASLILKERLTMKKAISVSLATIGVLAIVGIDNLDMSSMLGGISLVIAALTWALMSVLVKKIPNDYSQIIVTTYATAIAVVVLTPFVIPRLPQMEVTDLSDPTIWGGLLYLGIISTSLAFLLWNRGLQMLNASSGGVFFFFQPVVGTLLGWLVLGETISMMFWVGAVLIFLGVLLVITDKQEEQQLLSPALSQKTT</sequence>